<accession>F5XJY8</accession>
<evidence type="ECO:0000256" key="2">
    <source>
        <dbReference type="SAM" id="Phobius"/>
    </source>
</evidence>
<feature type="transmembrane region" description="Helical" evidence="2">
    <location>
        <begin position="73"/>
        <end position="100"/>
    </location>
</feature>
<protein>
    <recommendedName>
        <fullName evidence="5">Integral membrane protein</fullName>
    </recommendedName>
</protein>
<feature type="transmembrane region" description="Helical" evidence="2">
    <location>
        <begin position="20"/>
        <end position="37"/>
    </location>
</feature>
<dbReference type="HOGENOM" id="CLU_123292_0_0_11"/>
<keyword evidence="2" id="KW-0472">Membrane</keyword>
<sequence length="189" mass="21088">MDARNTFETPTTARLARLEWFGFLALAAALTIMHWSAIDWPLFIGLFLIIDVIGYLPGMIAHRRSSDGSVAKIYYLLYNSMHCLFTWTVILTIATVLFGWQWAMLAVPLHLLGDRALFGNSLKPFGVPFEPQVHPDFADFTERYARRPTPWVPQPSDEDTNQAASVDPAGPADHAAPADQEQSLEGSRA</sequence>
<evidence type="ECO:0000313" key="3">
    <source>
        <dbReference type="EMBL" id="BAK33484.1"/>
    </source>
</evidence>
<dbReference type="AlphaFoldDB" id="F5XJY8"/>
<dbReference type="EMBL" id="AP012204">
    <property type="protein sequence ID" value="BAK33484.1"/>
    <property type="molecule type" value="Genomic_DNA"/>
</dbReference>
<dbReference type="KEGG" id="mph:MLP_04700"/>
<evidence type="ECO:0008006" key="5">
    <source>
        <dbReference type="Google" id="ProtNLM"/>
    </source>
</evidence>
<dbReference type="STRING" id="1032480.MLP_04700"/>
<dbReference type="eggNOG" id="COG2898">
    <property type="taxonomic scope" value="Bacteria"/>
</dbReference>
<organism evidence="3 4">
    <name type="scientific">Microlunatus phosphovorus (strain ATCC 700054 / DSM 10555 / JCM 9379 / NBRC 101784 / NCIMB 13414 / VKM Ac-1990 / NM-1)</name>
    <dbReference type="NCBI Taxonomy" id="1032480"/>
    <lineage>
        <taxon>Bacteria</taxon>
        <taxon>Bacillati</taxon>
        <taxon>Actinomycetota</taxon>
        <taxon>Actinomycetes</taxon>
        <taxon>Propionibacteriales</taxon>
        <taxon>Propionibacteriaceae</taxon>
        <taxon>Microlunatus</taxon>
    </lineage>
</organism>
<feature type="region of interest" description="Disordered" evidence="1">
    <location>
        <begin position="147"/>
        <end position="189"/>
    </location>
</feature>
<keyword evidence="2" id="KW-0812">Transmembrane</keyword>
<dbReference type="OrthoDB" id="4548241at2"/>
<evidence type="ECO:0000313" key="4">
    <source>
        <dbReference type="Proteomes" id="UP000007947"/>
    </source>
</evidence>
<feature type="compositionally biased region" description="Low complexity" evidence="1">
    <location>
        <begin position="167"/>
        <end position="179"/>
    </location>
</feature>
<feature type="transmembrane region" description="Helical" evidence="2">
    <location>
        <begin position="43"/>
        <end position="61"/>
    </location>
</feature>
<dbReference type="RefSeq" id="WP_013861373.1">
    <property type="nucleotide sequence ID" value="NC_015635.1"/>
</dbReference>
<dbReference type="Proteomes" id="UP000007947">
    <property type="component" value="Chromosome"/>
</dbReference>
<keyword evidence="2" id="KW-1133">Transmembrane helix</keyword>
<keyword evidence="4" id="KW-1185">Reference proteome</keyword>
<evidence type="ECO:0000256" key="1">
    <source>
        <dbReference type="SAM" id="MobiDB-lite"/>
    </source>
</evidence>
<name>F5XJY8_MICPN</name>
<reference evidence="3 4" key="1">
    <citation type="submission" date="2011-05" db="EMBL/GenBank/DDBJ databases">
        <title>Whole genome sequence of Microlunatus phosphovorus NM-1.</title>
        <authorList>
            <person name="Hosoyama A."/>
            <person name="Sasaki K."/>
            <person name="Harada T."/>
            <person name="Igarashi R."/>
            <person name="Kawakoshi A."/>
            <person name="Sasagawa M."/>
            <person name="Fukada J."/>
            <person name="Nakamura S."/>
            <person name="Katano Y."/>
            <person name="Hanada S."/>
            <person name="Kamagata Y."/>
            <person name="Nakamura N."/>
            <person name="Yamazaki S."/>
            <person name="Fujita N."/>
        </authorList>
    </citation>
    <scope>NUCLEOTIDE SEQUENCE [LARGE SCALE GENOMIC DNA]</scope>
    <source>
        <strain evidence="4">ATCC 700054 / DSM 10555 / JCM 9379 / NBRC 101784 / NCIMB 13414 / VKM Ac-1990 / NM-1</strain>
    </source>
</reference>
<proteinExistence type="predicted"/>
<gene>
    <name evidence="3" type="ordered locus">MLP_04700</name>
</gene>
<feature type="compositionally biased region" description="Polar residues" evidence="1">
    <location>
        <begin position="180"/>
        <end position="189"/>
    </location>
</feature>